<gene>
    <name evidence="8" type="primary">LOC117232322</name>
</gene>
<evidence type="ECO:0000256" key="4">
    <source>
        <dbReference type="ARBA" id="ARBA00023136"/>
    </source>
</evidence>
<dbReference type="AlphaFoldDB" id="A0A6J3K369"/>
<evidence type="ECO:0000313" key="8">
    <source>
        <dbReference type="RefSeq" id="XP_033347543.1"/>
    </source>
</evidence>
<feature type="compositionally biased region" description="Acidic residues" evidence="5">
    <location>
        <begin position="100"/>
        <end position="116"/>
    </location>
</feature>
<dbReference type="GO" id="GO:0016020">
    <property type="term" value="C:membrane"/>
    <property type="evidence" value="ECO:0007669"/>
    <property type="project" value="UniProtKB-SubCell"/>
</dbReference>
<accession>A0A6J3K369</accession>
<keyword evidence="2 6" id="KW-0812">Transmembrane</keyword>
<evidence type="ECO:0000313" key="7">
    <source>
        <dbReference type="Proteomes" id="UP000504631"/>
    </source>
</evidence>
<keyword evidence="4 6" id="KW-0472">Membrane</keyword>
<dbReference type="InterPro" id="IPR038599">
    <property type="entry name" value="LAP1C-like_C_sf"/>
</dbReference>
<proteinExistence type="predicted"/>
<evidence type="ECO:0000256" key="1">
    <source>
        <dbReference type="ARBA" id="ARBA00004370"/>
    </source>
</evidence>
<dbReference type="KEGG" id="bvk:117232322"/>
<reference evidence="8" key="1">
    <citation type="submission" date="2025-08" db="UniProtKB">
        <authorList>
            <consortium name="RefSeq"/>
        </authorList>
    </citation>
    <scope>IDENTIFICATION</scope>
    <source>
        <tissue evidence="8">Muscle</tissue>
    </source>
</reference>
<protein>
    <submittedName>
        <fullName evidence="8">Uncharacterized protein LOC117232322 isoform X1</fullName>
    </submittedName>
</protein>
<keyword evidence="3 6" id="KW-1133">Transmembrane helix</keyword>
<comment type="subcellular location">
    <subcellularLocation>
        <location evidence="1">Membrane</location>
    </subcellularLocation>
</comment>
<evidence type="ECO:0000256" key="5">
    <source>
        <dbReference type="SAM" id="MobiDB-lite"/>
    </source>
</evidence>
<dbReference type="PANTHER" id="PTHR18843:SF7">
    <property type="entry name" value="LAMINA-ASSOCIATED POLYPEPTIDE 1B ISOFORM 1-RELATED"/>
    <property type="match status" value="1"/>
</dbReference>
<dbReference type="GO" id="GO:0061024">
    <property type="term" value="P:membrane organization"/>
    <property type="evidence" value="ECO:0007669"/>
    <property type="project" value="TreeGrafter"/>
</dbReference>
<dbReference type="PANTHER" id="PTHR18843">
    <property type="entry name" value="TORSIN-1A-INTERACTING PROTEIN"/>
    <property type="match status" value="1"/>
</dbReference>
<evidence type="ECO:0000256" key="2">
    <source>
        <dbReference type="ARBA" id="ARBA00022692"/>
    </source>
</evidence>
<dbReference type="InterPro" id="IPR008662">
    <property type="entry name" value="TOIP1/2"/>
</dbReference>
<dbReference type="GeneID" id="117232322"/>
<dbReference type="RefSeq" id="XP_033347543.1">
    <property type="nucleotide sequence ID" value="XM_033491652.1"/>
</dbReference>
<evidence type="ECO:0000256" key="3">
    <source>
        <dbReference type="ARBA" id="ARBA00022989"/>
    </source>
</evidence>
<feature type="transmembrane region" description="Helical" evidence="6">
    <location>
        <begin position="188"/>
        <end position="206"/>
    </location>
</feature>
<feature type="region of interest" description="Disordered" evidence="5">
    <location>
        <begin position="142"/>
        <end position="176"/>
    </location>
</feature>
<dbReference type="Gene3D" id="3.40.50.12190">
    <property type="match status" value="1"/>
</dbReference>
<dbReference type="GO" id="GO:0001671">
    <property type="term" value="F:ATPase activator activity"/>
    <property type="evidence" value="ECO:0007669"/>
    <property type="project" value="InterPro"/>
</dbReference>
<organism evidence="7 8">
    <name type="scientific">Bombus vosnesenskii</name>
    <dbReference type="NCBI Taxonomy" id="207650"/>
    <lineage>
        <taxon>Eukaryota</taxon>
        <taxon>Metazoa</taxon>
        <taxon>Ecdysozoa</taxon>
        <taxon>Arthropoda</taxon>
        <taxon>Hexapoda</taxon>
        <taxon>Insecta</taxon>
        <taxon>Pterygota</taxon>
        <taxon>Neoptera</taxon>
        <taxon>Endopterygota</taxon>
        <taxon>Hymenoptera</taxon>
        <taxon>Apocrita</taxon>
        <taxon>Aculeata</taxon>
        <taxon>Apoidea</taxon>
        <taxon>Anthophila</taxon>
        <taxon>Apidae</taxon>
        <taxon>Bombus</taxon>
        <taxon>Pyrobombus</taxon>
    </lineage>
</organism>
<dbReference type="Proteomes" id="UP000504631">
    <property type="component" value="Unplaced"/>
</dbReference>
<sequence>MLAQHISGGTNVEYFSRLMTFVRYNNSSVEIYIFYKPNDQIEISKPPVPKARRSIRDTNVQVIEEIDSFKDSKNSLAMKNIYRTNQQGSEICNISDIQYTDDEDDDEKDDDSDEDNSNYNISKRCLNVNTSRDNILQESFHTPCNSPIGSQMHKRSSHNPHGNQSSNINSSFSCKPQKQPADGSFPKYITFFFCVTILCLTLFLIYTSTKTHENLKGATEAKQTDFTDINNLLHKSIQLIQTRFHNQRSNIWNDISAGIYDVILSPTKPSIIVLFGNETKTLNCLAQLLGQLSAKILGNNDYLRLTPKDFPNDVGQVIYNLRKRITQKKVIIIQDLLSINTEALKAFHNFCDREKPLVENVIYIITVTVDGYKSSQRELEFIENQIFKRLSNYMHKDILDPLVTRLTDGIIVPILPETNTNFNYADCSFSINNKL</sequence>
<keyword evidence="7" id="KW-1185">Reference proteome</keyword>
<feature type="region of interest" description="Disordered" evidence="5">
    <location>
        <begin position="100"/>
        <end position="120"/>
    </location>
</feature>
<dbReference type="CTD" id="40158"/>
<feature type="compositionally biased region" description="Polar residues" evidence="5">
    <location>
        <begin position="159"/>
        <end position="176"/>
    </location>
</feature>
<name>A0A6J3K369_9HYME</name>
<evidence type="ECO:0000256" key="6">
    <source>
        <dbReference type="SAM" id="Phobius"/>
    </source>
</evidence>